<organism evidence="9 10">
    <name type="scientific">Basidiobolus ranarum</name>
    <dbReference type="NCBI Taxonomy" id="34480"/>
    <lineage>
        <taxon>Eukaryota</taxon>
        <taxon>Fungi</taxon>
        <taxon>Fungi incertae sedis</taxon>
        <taxon>Zoopagomycota</taxon>
        <taxon>Entomophthoromycotina</taxon>
        <taxon>Basidiobolomycetes</taxon>
        <taxon>Basidiobolales</taxon>
        <taxon>Basidiobolaceae</taxon>
        <taxon>Basidiobolus</taxon>
    </lineage>
</organism>
<comment type="subcellular location">
    <subcellularLocation>
        <location evidence="1">Cell membrane</location>
        <topology evidence="1">Multi-pass membrane protein</topology>
    </subcellularLocation>
</comment>
<evidence type="ECO:0000313" key="10">
    <source>
        <dbReference type="Proteomes" id="UP001479436"/>
    </source>
</evidence>
<evidence type="ECO:0000256" key="6">
    <source>
        <dbReference type="ARBA" id="ARBA00023136"/>
    </source>
</evidence>
<keyword evidence="2" id="KW-0813">Transport</keyword>
<feature type="transmembrane region" description="Helical" evidence="8">
    <location>
        <begin position="553"/>
        <end position="573"/>
    </location>
</feature>
<dbReference type="InterPro" id="IPR026612">
    <property type="entry name" value="STRA6-like"/>
</dbReference>
<feature type="transmembrane region" description="Helical" evidence="8">
    <location>
        <begin position="288"/>
        <end position="310"/>
    </location>
</feature>
<dbReference type="Pfam" id="PF14752">
    <property type="entry name" value="RBP_receptor"/>
    <property type="match status" value="1"/>
</dbReference>
<dbReference type="Proteomes" id="UP001479436">
    <property type="component" value="Unassembled WGS sequence"/>
</dbReference>
<comment type="caution">
    <text evidence="9">The sequence shown here is derived from an EMBL/GenBank/DDBJ whole genome shotgun (WGS) entry which is preliminary data.</text>
</comment>
<keyword evidence="3" id="KW-1003">Cell membrane</keyword>
<evidence type="ECO:0000256" key="8">
    <source>
        <dbReference type="SAM" id="Phobius"/>
    </source>
</evidence>
<keyword evidence="10" id="KW-1185">Reference proteome</keyword>
<feature type="transmembrane region" description="Helical" evidence="8">
    <location>
        <begin position="247"/>
        <end position="267"/>
    </location>
</feature>
<keyword evidence="5 8" id="KW-1133">Transmembrane helix</keyword>
<name>A0ABR2WMR9_9FUNG</name>
<evidence type="ECO:0000313" key="9">
    <source>
        <dbReference type="EMBL" id="KAK9762823.1"/>
    </source>
</evidence>
<feature type="transmembrane region" description="Helical" evidence="8">
    <location>
        <begin position="689"/>
        <end position="710"/>
    </location>
</feature>
<feature type="transmembrane region" description="Helical" evidence="8">
    <location>
        <begin position="489"/>
        <end position="513"/>
    </location>
</feature>
<reference evidence="9 10" key="1">
    <citation type="submission" date="2023-04" db="EMBL/GenBank/DDBJ databases">
        <title>Genome of Basidiobolus ranarum AG-B5.</title>
        <authorList>
            <person name="Stajich J.E."/>
            <person name="Carter-House D."/>
            <person name="Gryganskyi A."/>
        </authorList>
    </citation>
    <scope>NUCLEOTIDE SEQUENCE [LARGE SCALE GENOMIC DNA]</scope>
    <source>
        <strain evidence="9 10">AG-B5</strain>
    </source>
</reference>
<keyword evidence="7" id="KW-0675">Receptor</keyword>
<dbReference type="EMBL" id="JASJQH010000818">
    <property type="protein sequence ID" value="KAK9762823.1"/>
    <property type="molecule type" value="Genomic_DNA"/>
</dbReference>
<feature type="transmembrane region" description="Helical" evidence="8">
    <location>
        <begin position="603"/>
        <end position="636"/>
    </location>
</feature>
<dbReference type="PANTHER" id="PTHR21444">
    <property type="entry name" value="COILED-COIL DOMAIN-CONTAINING PROTEIN 180"/>
    <property type="match status" value="1"/>
</dbReference>
<evidence type="ECO:0000256" key="7">
    <source>
        <dbReference type="ARBA" id="ARBA00023170"/>
    </source>
</evidence>
<proteinExistence type="predicted"/>
<evidence type="ECO:0000256" key="4">
    <source>
        <dbReference type="ARBA" id="ARBA00022692"/>
    </source>
</evidence>
<protein>
    <submittedName>
        <fullName evidence="9">Uncharacterized protein</fullName>
    </submittedName>
</protein>
<evidence type="ECO:0000256" key="3">
    <source>
        <dbReference type="ARBA" id="ARBA00022475"/>
    </source>
</evidence>
<dbReference type="PANTHER" id="PTHR21444:SF15">
    <property type="entry name" value="RECEPTOR FOR RETINOL UPTAKE STRA6"/>
    <property type="match status" value="1"/>
</dbReference>
<keyword evidence="6 8" id="KW-0472">Membrane</keyword>
<feature type="transmembrane region" description="Helical" evidence="8">
    <location>
        <begin position="648"/>
        <end position="677"/>
    </location>
</feature>
<keyword evidence="4 8" id="KW-0812">Transmembrane</keyword>
<evidence type="ECO:0000256" key="5">
    <source>
        <dbReference type="ARBA" id="ARBA00022989"/>
    </source>
</evidence>
<sequence>MTSSVQVNSLILSYRSYPSASLCPLLPKQNMLKKTHSQLPLWLAVLLCVVLSPLTQADLFLMQCQAKSENLNNLLASDLCNLDAPNTQWVYNKADWVMVDAAASRCCGSASGSQFFSTGPERFIELKQNIGKDKVLPFIKAIDKGHVTANVRVSIESFSSSKNSSVELIFYDDKGNPLEAGPLLVDNNSFFSQTYLPFDVPASARSFDVIVTSLSSSTTCYDGFVVYLEESYLDNEKINMYENISTISFILSIAYIIIIPPIILIFGRNNVPFPIPINLLKRRKDNRIAIILFGMVAQLIFVSAIHIVNGSNNLQSMFSIDPTVAKYTKGIFLILEVILKGLMLYPLFLCYEQSHKLIGSIFGLIVSVTIFAQYFTQVMVNYYMLIGLRKVIEIIALIPVVAFNLILIVYFLACVFAAKVPRTQEAVLAQSSDTLYVKDLLLKKKMEFKADRAPPGFFETIFHPTRYFSYRKYKRSLVRYIEIPDMIHFTLVTITLIILQLMIFAVVTLYNIIRSVGACTLSSLINLASSLGGPMTDELGTASQVLTSMNASTYLAVILGGFGIIFFVSGIKYRFQRDIVQLRLGNYGLFHNRRKNSVNMTHYLAFYGSALGNAFFASLVVIFQLFLIFTLISAMILIPYVRDKVVRWLLLSALVPFFISWATAKIVSLITSILFIVSGTKFWLKRRTVFMHWSFLAIFVHIPGGITGWFGRMVKAFFTIFLFSSRVDRSVLHTNLRSNDGGYNSYLGFLLAEHYYYNPINMVFVCLMLNIPYDHESPIISDSFQWRKLVRTPSIFLEKYEKGEDMKSVTVITNVLDNRRKIARNRWHLAYTLLNNPKVRDLRRHVEESKSDSDSDSD</sequence>
<evidence type="ECO:0000256" key="1">
    <source>
        <dbReference type="ARBA" id="ARBA00004651"/>
    </source>
</evidence>
<evidence type="ECO:0000256" key="2">
    <source>
        <dbReference type="ARBA" id="ARBA00022448"/>
    </source>
</evidence>
<feature type="transmembrane region" description="Helical" evidence="8">
    <location>
        <begin position="395"/>
        <end position="418"/>
    </location>
</feature>
<accession>A0ABR2WMR9</accession>
<gene>
    <name evidence="9" type="ORF">K7432_011062</name>
</gene>
<feature type="transmembrane region" description="Helical" evidence="8">
    <location>
        <begin position="357"/>
        <end position="375"/>
    </location>
</feature>
<feature type="transmembrane region" description="Helical" evidence="8">
    <location>
        <begin position="330"/>
        <end position="350"/>
    </location>
</feature>